<comment type="caution">
    <text evidence="1">The sequence shown here is derived from an EMBL/GenBank/DDBJ whole genome shotgun (WGS) entry which is preliminary data.</text>
</comment>
<organism evidence="1 2">
    <name type="scientific">Racocetra fulgida</name>
    <dbReference type="NCBI Taxonomy" id="60492"/>
    <lineage>
        <taxon>Eukaryota</taxon>
        <taxon>Fungi</taxon>
        <taxon>Fungi incertae sedis</taxon>
        <taxon>Mucoromycota</taxon>
        <taxon>Glomeromycotina</taxon>
        <taxon>Glomeromycetes</taxon>
        <taxon>Diversisporales</taxon>
        <taxon>Gigasporaceae</taxon>
        <taxon>Racocetra</taxon>
    </lineage>
</organism>
<evidence type="ECO:0000313" key="1">
    <source>
        <dbReference type="EMBL" id="CAG8552325.1"/>
    </source>
</evidence>
<reference evidence="1" key="1">
    <citation type="submission" date="2021-06" db="EMBL/GenBank/DDBJ databases">
        <authorList>
            <person name="Kallberg Y."/>
            <person name="Tangrot J."/>
            <person name="Rosling A."/>
        </authorList>
    </citation>
    <scope>NUCLEOTIDE SEQUENCE</scope>
    <source>
        <strain evidence="1">IN212</strain>
    </source>
</reference>
<gene>
    <name evidence="1" type="ORF">RFULGI_LOCUS4702</name>
</gene>
<keyword evidence="2" id="KW-1185">Reference proteome</keyword>
<proteinExistence type="predicted"/>
<name>A0A9N9FRF3_9GLOM</name>
<feature type="non-terminal residue" evidence="1">
    <location>
        <position position="1"/>
    </location>
</feature>
<dbReference type="Proteomes" id="UP000789396">
    <property type="component" value="Unassembled WGS sequence"/>
</dbReference>
<evidence type="ECO:0000313" key="2">
    <source>
        <dbReference type="Proteomes" id="UP000789396"/>
    </source>
</evidence>
<dbReference type="AlphaFoldDB" id="A0A9N9FRF3"/>
<accession>A0A9N9FRF3</accession>
<dbReference type="EMBL" id="CAJVPZ010004846">
    <property type="protein sequence ID" value="CAG8552325.1"/>
    <property type="molecule type" value="Genomic_DNA"/>
</dbReference>
<protein>
    <submittedName>
        <fullName evidence="1">9029_t:CDS:1</fullName>
    </submittedName>
</protein>
<sequence>VAWDQLIFSRKLEKINLDCQSRLPIYLASSNLSREGRDLKKENLVNELILSSSDLSREDKENLASKLILPEPAHDLLQEGKDLNAFYEKEAIRDKKNIAKYLHILAK</sequence>